<dbReference type="OrthoDB" id="9806902at2"/>
<dbReference type="AlphaFoldDB" id="A0A166ZP38"/>
<reference evidence="3 4" key="1">
    <citation type="submission" date="2013-07" db="EMBL/GenBank/DDBJ databases">
        <title>Comparative Genomic and Metabolomic Analysis of Twelve Strains of Pseudoalteromonas luteoviolacea.</title>
        <authorList>
            <person name="Vynne N.G."/>
            <person name="Mansson M."/>
            <person name="Gram L."/>
        </authorList>
    </citation>
    <scope>NUCLEOTIDE SEQUENCE [LARGE SCALE GENOMIC DNA]</scope>
    <source>
        <strain evidence="3 4">H33</strain>
    </source>
</reference>
<feature type="domain" description="AB hydrolase-1" evidence="2">
    <location>
        <begin position="144"/>
        <end position="285"/>
    </location>
</feature>
<name>A0A166ZP38_9GAMM</name>
<accession>A0A166ZP38</accession>
<proteinExistence type="predicted"/>
<dbReference type="PATRIC" id="fig|1365251.3.peg.5293"/>
<evidence type="ECO:0000313" key="3">
    <source>
        <dbReference type="EMBL" id="KZN44516.1"/>
    </source>
</evidence>
<sequence length="406" mass="44800">MSCWGHQKQNNNASWWHQALLPLVMFFVPCVWSQDKAEVMSSHTAGSAVKHTTPAHLDDGSLTIIGSNEVKQALGMLEKVRRRCHERTFQVNLSPNDATMYQVVGTLCANGTFEDKTLQLLLSGGTYSGVYWDFPLNPAVYSYVDAANQQGYATLNLARIGVGQSERPSGNLVDVVSHAHVVHQVIQALRAEDNEHTRFEKIIVVGHSLGSMIAIELAARHPDDLDGLILSGFLHNLNPNFFELAQNAYHPATLDEKFLGQFPHHDYFTTVPDKRAALFYHSQTAEPQVIIMDELTKDTSSIGETAFTLPFTQTLKIDVPVMILVGEFDAVFCGGALDCTSASEVHSHQSDFFTASSCLHTKVIQDAGHSLNLHTNAPATFAHMNRWADRKIGNGKHEATHPCDVD</sequence>
<comment type="caution">
    <text evidence="3">The sequence shown here is derived from an EMBL/GenBank/DDBJ whole genome shotgun (WGS) entry which is preliminary data.</text>
</comment>
<dbReference type="InterPro" id="IPR050266">
    <property type="entry name" value="AB_hydrolase_sf"/>
</dbReference>
<dbReference type="SUPFAM" id="SSF53474">
    <property type="entry name" value="alpha/beta-Hydrolases"/>
    <property type="match status" value="1"/>
</dbReference>
<dbReference type="PANTHER" id="PTHR43798:SF31">
    <property type="entry name" value="AB HYDROLASE SUPERFAMILY PROTEIN YCLE"/>
    <property type="match status" value="1"/>
</dbReference>
<gene>
    <name evidence="3" type="ORF">N476_05830</name>
</gene>
<dbReference type="EMBL" id="AUXZ01000141">
    <property type="protein sequence ID" value="KZN44516.1"/>
    <property type="molecule type" value="Genomic_DNA"/>
</dbReference>
<dbReference type="Pfam" id="PF00561">
    <property type="entry name" value="Abhydrolase_1"/>
    <property type="match status" value="1"/>
</dbReference>
<dbReference type="Proteomes" id="UP000076503">
    <property type="component" value="Unassembled WGS sequence"/>
</dbReference>
<dbReference type="GO" id="GO:0016020">
    <property type="term" value="C:membrane"/>
    <property type="evidence" value="ECO:0007669"/>
    <property type="project" value="TreeGrafter"/>
</dbReference>
<dbReference type="RefSeq" id="WP_063364360.1">
    <property type="nucleotide sequence ID" value="NZ_AUXZ01000141.1"/>
</dbReference>
<dbReference type="InterPro" id="IPR000073">
    <property type="entry name" value="AB_hydrolase_1"/>
</dbReference>
<evidence type="ECO:0000313" key="4">
    <source>
        <dbReference type="Proteomes" id="UP000076503"/>
    </source>
</evidence>
<organism evidence="3 4">
    <name type="scientific">Pseudoalteromonas luteoviolacea H33</name>
    <dbReference type="NCBI Taxonomy" id="1365251"/>
    <lineage>
        <taxon>Bacteria</taxon>
        <taxon>Pseudomonadati</taxon>
        <taxon>Pseudomonadota</taxon>
        <taxon>Gammaproteobacteria</taxon>
        <taxon>Alteromonadales</taxon>
        <taxon>Pseudoalteromonadaceae</taxon>
        <taxon>Pseudoalteromonas</taxon>
    </lineage>
</organism>
<keyword evidence="1" id="KW-0378">Hydrolase</keyword>
<protein>
    <recommendedName>
        <fullName evidence="2">AB hydrolase-1 domain-containing protein</fullName>
    </recommendedName>
</protein>
<dbReference type="InterPro" id="IPR029058">
    <property type="entry name" value="AB_hydrolase_fold"/>
</dbReference>
<evidence type="ECO:0000259" key="2">
    <source>
        <dbReference type="Pfam" id="PF00561"/>
    </source>
</evidence>
<dbReference type="Gene3D" id="3.40.50.1820">
    <property type="entry name" value="alpha/beta hydrolase"/>
    <property type="match status" value="1"/>
</dbReference>
<dbReference type="GO" id="GO:0016787">
    <property type="term" value="F:hydrolase activity"/>
    <property type="evidence" value="ECO:0007669"/>
    <property type="project" value="UniProtKB-KW"/>
</dbReference>
<evidence type="ECO:0000256" key="1">
    <source>
        <dbReference type="ARBA" id="ARBA00022801"/>
    </source>
</evidence>
<dbReference type="PANTHER" id="PTHR43798">
    <property type="entry name" value="MONOACYLGLYCEROL LIPASE"/>
    <property type="match status" value="1"/>
</dbReference>